<reference evidence="1 2" key="1">
    <citation type="journal article" date="2020" name="Mol. Biol. Evol.">
        <title>Distinct Expression and Methylation Patterns for Genes with Different Fates following a Single Whole-Genome Duplication in Flowering Plants.</title>
        <authorList>
            <person name="Shi T."/>
            <person name="Rahmani R.S."/>
            <person name="Gugger P.F."/>
            <person name="Wang M."/>
            <person name="Li H."/>
            <person name="Zhang Y."/>
            <person name="Li Z."/>
            <person name="Wang Q."/>
            <person name="Van de Peer Y."/>
            <person name="Marchal K."/>
            <person name="Chen J."/>
        </authorList>
    </citation>
    <scope>NUCLEOTIDE SEQUENCE [LARGE SCALE GENOMIC DNA]</scope>
    <source>
        <tissue evidence="1">Leaf</tissue>
    </source>
</reference>
<evidence type="ECO:0000313" key="1">
    <source>
        <dbReference type="EMBL" id="DAD28143.1"/>
    </source>
</evidence>
<sequence length="33" mass="3829">MAEVAKLVELLHEEKAPKDLFKRPNSDFDQSRS</sequence>
<dbReference type="EMBL" id="DUZY01000002">
    <property type="protein sequence ID" value="DAD28143.1"/>
    <property type="molecule type" value="Genomic_DNA"/>
</dbReference>
<evidence type="ECO:0000313" key="2">
    <source>
        <dbReference type="Proteomes" id="UP000607653"/>
    </source>
</evidence>
<proteinExistence type="predicted"/>
<gene>
    <name evidence="1" type="ORF">HUJ06_029611</name>
</gene>
<dbReference type="Proteomes" id="UP000607653">
    <property type="component" value="Unassembled WGS sequence"/>
</dbReference>
<name>A0A822Y7X3_NELNU</name>
<dbReference type="AlphaFoldDB" id="A0A822Y7X3"/>
<protein>
    <submittedName>
        <fullName evidence="1">Uncharacterized protein</fullName>
    </submittedName>
</protein>
<organism evidence="1 2">
    <name type="scientific">Nelumbo nucifera</name>
    <name type="common">Sacred lotus</name>
    <dbReference type="NCBI Taxonomy" id="4432"/>
    <lineage>
        <taxon>Eukaryota</taxon>
        <taxon>Viridiplantae</taxon>
        <taxon>Streptophyta</taxon>
        <taxon>Embryophyta</taxon>
        <taxon>Tracheophyta</taxon>
        <taxon>Spermatophyta</taxon>
        <taxon>Magnoliopsida</taxon>
        <taxon>Proteales</taxon>
        <taxon>Nelumbonaceae</taxon>
        <taxon>Nelumbo</taxon>
    </lineage>
</organism>
<keyword evidence="2" id="KW-1185">Reference proteome</keyword>
<comment type="caution">
    <text evidence="1">The sequence shown here is derived from an EMBL/GenBank/DDBJ whole genome shotgun (WGS) entry which is preliminary data.</text>
</comment>
<accession>A0A822Y7X3</accession>